<evidence type="ECO:0000313" key="3">
    <source>
        <dbReference type="EMBL" id="CAF3840627.1"/>
    </source>
</evidence>
<proteinExistence type="predicted"/>
<feature type="compositionally biased region" description="Basic and acidic residues" evidence="1">
    <location>
        <begin position="155"/>
        <end position="165"/>
    </location>
</feature>
<feature type="region of interest" description="Disordered" evidence="1">
    <location>
        <begin position="144"/>
        <end position="165"/>
    </location>
</feature>
<accession>A0A814M2U5</accession>
<sequence length="165" mass="18533">MWPLECPKNKSSSSSSVGAAERSVDNGEKLHSPFADHAILENIRVLGIKLCVGVGGGIVPVTEKVLYLYRYSLIPLHRISLFKDKVRSENTYWPCENPSTCNGRAVQMGAEVPVVSTSHNHEVNVERNEREEFRTSLKQRIREEPVSEEAVGKLFHSEDSKNKSR</sequence>
<name>A0A814M2U5_9BILA</name>
<comment type="caution">
    <text evidence="2">The sequence shown here is derived from an EMBL/GenBank/DDBJ whole genome shotgun (WGS) entry which is preliminary data.</text>
</comment>
<dbReference type="AlphaFoldDB" id="A0A814M2U5"/>
<dbReference type="EMBL" id="CAJOBC010004783">
    <property type="protein sequence ID" value="CAF3840627.1"/>
    <property type="molecule type" value="Genomic_DNA"/>
</dbReference>
<organism evidence="2 4">
    <name type="scientific">Didymodactylos carnosus</name>
    <dbReference type="NCBI Taxonomy" id="1234261"/>
    <lineage>
        <taxon>Eukaryota</taxon>
        <taxon>Metazoa</taxon>
        <taxon>Spiralia</taxon>
        <taxon>Gnathifera</taxon>
        <taxon>Rotifera</taxon>
        <taxon>Eurotatoria</taxon>
        <taxon>Bdelloidea</taxon>
        <taxon>Philodinida</taxon>
        <taxon>Philodinidae</taxon>
        <taxon>Didymodactylos</taxon>
    </lineage>
</organism>
<keyword evidence="4" id="KW-1185">Reference proteome</keyword>
<evidence type="ECO:0000313" key="2">
    <source>
        <dbReference type="EMBL" id="CAF1073783.1"/>
    </source>
</evidence>
<reference evidence="2" key="1">
    <citation type="submission" date="2021-02" db="EMBL/GenBank/DDBJ databases">
        <authorList>
            <person name="Nowell W R."/>
        </authorList>
    </citation>
    <scope>NUCLEOTIDE SEQUENCE</scope>
</reference>
<evidence type="ECO:0000256" key="1">
    <source>
        <dbReference type="SAM" id="MobiDB-lite"/>
    </source>
</evidence>
<dbReference type="Proteomes" id="UP000681722">
    <property type="component" value="Unassembled WGS sequence"/>
</dbReference>
<gene>
    <name evidence="2" type="ORF">GPM918_LOCUS17412</name>
    <name evidence="3" type="ORF">SRO942_LOCUS17414</name>
</gene>
<feature type="region of interest" description="Disordered" evidence="1">
    <location>
        <begin position="1"/>
        <end position="22"/>
    </location>
</feature>
<dbReference type="Proteomes" id="UP000663829">
    <property type="component" value="Unassembled WGS sequence"/>
</dbReference>
<dbReference type="EMBL" id="CAJNOQ010004781">
    <property type="protein sequence ID" value="CAF1073783.1"/>
    <property type="molecule type" value="Genomic_DNA"/>
</dbReference>
<evidence type="ECO:0000313" key="4">
    <source>
        <dbReference type="Proteomes" id="UP000663829"/>
    </source>
</evidence>
<protein>
    <recommendedName>
        <fullName evidence="5">FLYWCH-type domain-containing protein</fullName>
    </recommendedName>
</protein>
<dbReference type="Gene3D" id="2.20.25.240">
    <property type="match status" value="1"/>
</dbReference>
<evidence type="ECO:0008006" key="5">
    <source>
        <dbReference type="Google" id="ProtNLM"/>
    </source>
</evidence>